<feature type="non-terminal residue" evidence="2">
    <location>
        <position position="246"/>
    </location>
</feature>
<dbReference type="AlphaFoldDB" id="X1VAV3"/>
<dbReference type="GO" id="GO:1904680">
    <property type="term" value="F:peptide transmembrane transporter activity"/>
    <property type="evidence" value="ECO:0007669"/>
    <property type="project" value="TreeGrafter"/>
</dbReference>
<dbReference type="EMBL" id="BARW01031193">
    <property type="protein sequence ID" value="GAJ14012.1"/>
    <property type="molecule type" value="Genomic_DNA"/>
</dbReference>
<dbReference type="Gene3D" id="3.10.105.10">
    <property type="entry name" value="Dipeptide-binding Protein, Domain 3"/>
    <property type="match status" value="1"/>
</dbReference>
<sequence length="246" mass="28390">YRPAGDLAEDVKKHKQRNWASLHRRLGRQYRPENPDLPTLQPWRNTTKPPADQFIFARNPFYHRIDEKGQQLPYLDEVVIGLGSTSLIPSKAGTGESDLQARYLRFDNYTFLRANADKYKFNVLLWETAKGAQIALFPNLIVNDLEWRKLFRDVRVRRALSLAIDRDEINQAVYFGLAKPSNNTVLSNSPLFKEEYQTKWVQYDLEMSNKLLDEAGLTKRDSDGFRLLADGRLAEIIVETAGESTE</sequence>
<reference evidence="2" key="1">
    <citation type="journal article" date="2014" name="Front. Microbiol.">
        <title>High frequency of phylogenetically diverse reductive dehalogenase-homologous genes in deep subseafloor sedimentary metagenomes.</title>
        <authorList>
            <person name="Kawai M."/>
            <person name="Futagami T."/>
            <person name="Toyoda A."/>
            <person name="Takaki Y."/>
            <person name="Nishi S."/>
            <person name="Hori S."/>
            <person name="Arai W."/>
            <person name="Tsubouchi T."/>
            <person name="Morono Y."/>
            <person name="Uchiyama I."/>
            <person name="Ito T."/>
            <person name="Fujiyama A."/>
            <person name="Inagaki F."/>
            <person name="Takami H."/>
        </authorList>
    </citation>
    <scope>NUCLEOTIDE SEQUENCE</scope>
    <source>
        <strain evidence="2">Expedition CK06-06</strain>
    </source>
</reference>
<name>X1VAV3_9ZZZZ</name>
<dbReference type="GO" id="GO:0015833">
    <property type="term" value="P:peptide transport"/>
    <property type="evidence" value="ECO:0007669"/>
    <property type="project" value="TreeGrafter"/>
</dbReference>
<gene>
    <name evidence="2" type="ORF">S12H4_49678</name>
</gene>
<dbReference type="InterPro" id="IPR039424">
    <property type="entry name" value="SBP_5"/>
</dbReference>
<dbReference type="SUPFAM" id="SSF53850">
    <property type="entry name" value="Periplasmic binding protein-like II"/>
    <property type="match status" value="1"/>
</dbReference>
<evidence type="ECO:0000313" key="2">
    <source>
        <dbReference type="EMBL" id="GAJ14012.1"/>
    </source>
</evidence>
<dbReference type="InterPro" id="IPR000914">
    <property type="entry name" value="SBP_5_dom"/>
</dbReference>
<comment type="caution">
    <text evidence="2">The sequence shown here is derived from an EMBL/GenBank/DDBJ whole genome shotgun (WGS) entry which is preliminary data.</text>
</comment>
<proteinExistence type="predicted"/>
<dbReference type="PANTHER" id="PTHR30290">
    <property type="entry name" value="PERIPLASMIC BINDING COMPONENT OF ABC TRANSPORTER"/>
    <property type="match status" value="1"/>
</dbReference>
<dbReference type="Pfam" id="PF00496">
    <property type="entry name" value="SBP_bac_5"/>
    <property type="match status" value="1"/>
</dbReference>
<accession>X1VAV3</accession>
<feature type="non-terminal residue" evidence="2">
    <location>
        <position position="1"/>
    </location>
</feature>
<organism evidence="2">
    <name type="scientific">marine sediment metagenome</name>
    <dbReference type="NCBI Taxonomy" id="412755"/>
    <lineage>
        <taxon>unclassified sequences</taxon>
        <taxon>metagenomes</taxon>
        <taxon>ecological metagenomes</taxon>
    </lineage>
</organism>
<feature type="domain" description="Solute-binding protein family 5" evidence="1">
    <location>
        <begin position="36"/>
        <end position="238"/>
    </location>
</feature>
<dbReference type="PANTHER" id="PTHR30290:SF62">
    <property type="entry name" value="OLIGOPEPTIDE ABC TRANSPORTER, PERIPLASMIC OLIGOPEPTIDE-BINDING PROTEIN"/>
    <property type="match status" value="1"/>
</dbReference>
<protein>
    <recommendedName>
        <fullName evidence="1">Solute-binding protein family 5 domain-containing protein</fullName>
    </recommendedName>
</protein>
<evidence type="ECO:0000259" key="1">
    <source>
        <dbReference type="Pfam" id="PF00496"/>
    </source>
</evidence>